<proteinExistence type="predicted"/>
<dbReference type="AlphaFoldDB" id="H8I9C1"/>
<evidence type="ECO:0008006" key="3">
    <source>
        <dbReference type="Google" id="ProtNLM"/>
    </source>
</evidence>
<sequence>MTVPPSPLVEIFGANSSAPLLVYLVFNHGNEFTISDVSDRLKISKARLNKMKDGLLKYKVIQETRKVGKTSYYRYDRNSKMGKLLYELVFNAGTSEHAANLAAATATPRKDREDGGGKIIIA</sequence>
<accession>H8I9C1</accession>
<dbReference type="Gene3D" id="1.10.10.10">
    <property type="entry name" value="Winged helix-like DNA-binding domain superfamily/Winged helix DNA-binding domain"/>
    <property type="match status" value="1"/>
</dbReference>
<protein>
    <recommendedName>
        <fullName evidence="3">Transcriptional regulator</fullName>
    </recommendedName>
</protein>
<dbReference type="HOGENOM" id="CLU_2021499_0_0_2"/>
<dbReference type="EMBL" id="CP003243">
    <property type="protein sequence ID" value="AFC99539.1"/>
    <property type="molecule type" value="Genomic_DNA"/>
</dbReference>
<dbReference type="GeneID" id="11970671"/>
<dbReference type="OrthoDB" id="146593at2157"/>
<dbReference type="InterPro" id="IPR036388">
    <property type="entry name" value="WH-like_DNA-bd_sf"/>
</dbReference>
<gene>
    <name evidence="1" type="ordered locus">Mtc_0777</name>
</gene>
<evidence type="ECO:0000313" key="2">
    <source>
        <dbReference type="Proteomes" id="UP000005233"/>
    </source>
</evidence>
<evidence type="ECO:0000313" key="1">
    <source>
        <dbReference type="EMBL" id="AFC99539.1"/>
    </source>
</evidence>
<dbReference type="eggNOG" id="arCOG01207">
    <property type="taxonomic scope" value="Archaea"/>
</dbReference>
<organism evidence="1 2">
    <name type="scientific">Methanocella conradii (strain DSM 24694 / JCM 17849 / CGMCC 1.5162 / HZ254)</name>
    <dbReference type="NCBI Taxonomy" id="1041930"/>
    <lineage>
        <taxon>Archaea</taxon>
        <taxon>Methanobacteriati</taxon>
        <taxon>Methanobacteriota</taxon>
        <taxon>Stenosarchaea group</taxon>
        <taxon>Methanomicrobia</taxon>
        <taxon>Methanocellales</taxon>
        <taxon>Methanocellaceae</taxon>
        <taxon>Methanocella</taxon>
    </lineage>
</organism>
<reference evidence="1 2" key="1">
    <citation type="journal article" date="2012" name="J. Bacteriol.">
        <title>Complete genome sequence of a thermophilic methanogen, Methanocella conradii HZ254, isolated from Chinese rice field soil.</title>
        <authorList>
            <person name="Lu Z."/>
            <person name="Lu Y."/>
        </authorList>
    </citation>
    <scope>NUCLEOTIDE SEQUENCE [LARGE SCALE GENOMIC DNA]</scope>
    <source>
        <strain evidence="2">DSM 24694 / JCM 17849 / CGMCC 1.5162 / HZ254</strain>
    </source>
</reference>
<dbReference type="Proteomes" id="UP000005233">
    <property type="component" value="Chromosome"/>
</dbReference>
<dbReference type="RefSeq" id="WP_014405378.1">
    <property type="nucleotide sequence ID" value="NC_017034.1"/>
</dbReference>
<dbReference type="KEGG" id="mez:Mtc_0777"/>
<name>H8I9C1_METCZ</name>
<keyword evidence="2" id="KW-1185">Reference proteome</keyword>
<dbReference type="STRING" id="1041930.Mtc_0777"/>